<evidence type="ECO:0008006" key="4">
    <source>
        <dbReference type="Google" id="ProtNLM"/>
    </source>
</evidence>
<sequence>MGQIETRVLCLVFAGVLSILVARAQENSSEWTESSWASIEPSKELSWVKCYDGSFECGRFQVPLDYSDPERDSAAIALIRMKANVSSNSPEYRGPILFNPGGPGVGGVDLMLQRGNRFVQIIGSQFDLVGFDPRGVSRSTPRVELFQTREERALWFRPAIKELNHSSDNVASFWVRNKINGQLAQERLINLLPYITTSHVAQDMLHIVEAHGRERLQYWGFSYILKDKVERLIIDGIVDAESDYYTTQWKLSTLDTDKALRWFFEDCYHAGPDVCAFHASSVEAMEDRLNRLYGSIIEAPVPVRTNTSYGLVDYEFLRQTIFLALAEPFALNEPFLRWPALGTGLADLEAGNGTILWEMMEEPPFKCSCDPSEYVFETNFEEAEFAFVCNNGDVVPPSLEDAKKHYDESLEISGWNSLYASMRIQCRSSYPSSESLNITPPVHTLSQRAFLDLSYSLKTHLG</sequence>
<dbReference type="AlphaFoldDB" id="A0AAW0CQ88"/>
<dbReference type="InterPro" id="IPR029058">
    <property type="entry name" value="AB_hydrolase_fold"/>
</dbReference>
<feature type="signal peptide" evidence="1">
    <location>
        <begin position="1"/>
        <end position="24"/>
    </location>
</feature>
<accession>A0AAW0CQ88</accession>
<dbReference type="Proteomes" id="UP001383192">
    <property type="component" value="Unassembled WGS sequence"/>
</dbReference>
<keyword evidence="3" id="KW-1185">Reference proteome</keyword>
<protein>
    <recommendedName>
        <fullName evidence="4">AB hydrolase-1 domain-containing protein</fullName>
    </recommendedName>
</protein>
<reference evidence="2 3" key="1">
    <citation type="submission" date="2024-01" db="EMBL/GenBank/DDBJ databases">
        <title>A draft genome for a cacao thread blight-causing isolate of Paramarasmius palmivorus.</title>
        <authorList>
            <person name="Baruah I.K."/>
            <person name="Bukari Y."/>
            <person name="Amoako-Attah I."/>
            <person name="Meinhardt L.W."/>
            <person name="Bailey B.A."/>
            <person name="Cohen S.P."/>
        </authorList>
    </citation>
    <scope>NUCLEOTIDE SEQUENCE [LARGE SCALE GENOMIC DNA]</scope>
    <source>
        <strain evidence="2 3">GH-12</strain>
    </source>
</reference>
<proteinExistence type="predicted"/>
<dbReference type="Gene3D" id="3.40.50.1820">
    <property type="entry name" value="alpha/beta hydrolase"/>
    <property type="match status" value="1"/>
</dbReference>
<feature type="chain" id="PRO_5043687564" description="AB hydrolase-1 domain-containing protein" evidence="1">
    <location>
        <begin position="25"/>
        <end position="462"/>
    </location>
</feature>
<organism evidence="2 3">
    <name type="scientific">Paramarasmius palmivorus</name>
    <dbReference type="NCBI Taxonomy" id="297713"/>
    <lineage>
        <taxon>Eukaryota</taxon>
        <taxon>Fungi</taxon>
        <taxon>Dikarya</taxon>
        <taxon>Basidiomycota</taxon>
        <taxon>Agaricomycotina</taxon>
        <taxon>Agaricomycetes</taxon>
        <taxon>Agaricomycetidae</taxon>
        <taxon>Agaricales</taxon>
        <taxon>Marasmiineae</taxon>
        <taxon>Marasmiaceae</taxon>
        <taxon>Paramarasmius</taxon>
    </lineage>
</organism>
<evidence type="ECO:0000256" key="1">
    <source>
        <dbReference type="SAM" id="SignalP"/>
    </source>
</evidence>
<dbReference type="SUPFAM" id="SSF53474">
    <property type="entry name" value="alpha/beta-Hydrolases"/>
    <property type="match status" value="1"/>
</dbReference>
<evidence type="ECO:0000313" key="3">
    <source>
        <dbReference type="Proteomes" id="UP001383192"/>
    </source>
</evidence>
<name>A0AAW0CQ88_9AGAR</name>
<gene>
    <name evidence="2" type="ORF">VNI00_009785</name>
</gene>
<evidence type="ECO:0000313" key="2">
    <source>
        <dbReference type="EMBL" id="KAK7040317.1"/>
    </source>
</evidence>
<comment type="caution">
    <text evidence="2">The sequence shown here is derived from an EMBL/GenBank/DDBJ whole genome shotgun (WGS) entry which is preliminary data.</text>
</comment>
<dbReference type="EMBL" id="JAYKXP010000037">
    <property type="protein sequence ID" value="KAK7040317.1"/>
    <property type="molecule type" value="Genomic_DNA"/>
</dbReference>
<keyword evidence="1" id="KW-0732">Signal</keyword>